<organism evidence="2">
    <name type="scientific">Chelativorans sp. (strain BNC1)</name>
    <dbReference type="NCBI Taxonomy" id="266779"/>
    <lineage>
        <taxon>Bacteria</taxon>
        <taxon>Pseudomonadati</taxon>
        <taxon>Pseudomonadota</taxon>
        <taxon>Alphaproteobacteria</taxon>
        <taxon>Hyphomicrobiales</taxon>
        <taxon>Phyllobacteriaceae</taxon>
        <taxon>Chelativorans</taxon>
    </lineage>
</organism>
<sequence length="129" mass="13707" precursor="true">MKLAMSAFAVLAALGALPYLMAESETTGTAIENAKTQNRYHLSVSGREGYCTVVKRGGDKAQRAELQLTPECVAMMPRLADARYWQESGAGEVSFVAADGSSVVEFFAADGVAYESLKPISPIVALKAQ</sequence>
<name>Q11EI2_CHESB</name>
<feature type="signal peptide" evidence="1">
    <location>
        <begin position="1"/>
        <end position="22"/>
    </location>
</feature>
<evidence type="ECO:0000313" key="2">
    <source>
        <dbReference type="EMBL" id="ABG64193.1"/>
    </source>
</evidence>
<proteinExistence type="predicted"/>
<keyword evidence="1" id="KW-0732">Signal</keyword>
<evidence type="ECO:0008006" key="3">
    <source>
        <dbReference type="Google" id="ProtNLM"/>
    </source>
</evidence>
<dbReference type="InterPro" id="IPR016085">
    <property type="entry name" value="Protease_inh_B-barrel_dom"/>
</dbReference>
<accession>Q11EI2</accession>
<dbReference type="KEGG" id="mes:Meso_2817"/>
<protein>
    <recommendedName>
        <fullName evidence="3">Alkaline proteinase inhibitor/ Outer membrane lipoprotein Omp19 domain-containing protein</fullName>
    </recommendedName>
</protein>
<dbReference type="OrthoDB" id="8083053at2"/>
<feature type="chain" id="PRO_5004180246" description="Alkaline proteinase inhibitor/ Outer membrane lipoprotein Omp19 domain-containing protein" evidence="1">
    <location>
        <begin position="23"/>
        <end position="129"/>
    </location>
</feature>
<dbReference type="Gene3D" id="2.40.128.10">
    <property type="match status" value="1"/>
</dbReference>
<reference evidence="2" key="1">
    <citation type="submission" date="2006-06" db="EMBL/GenBank/DDBJ databases">
        <title>Complete sequence of chromosome of Chelativorans sp. BNC1.</title>
        <authorList>
            <consortium name="US DOE Joint Genome Institute"/>
            <person name="Copeland A."/>
            <person name="Lucas S."/>
            <person name="Lapidus A."/>
            <person name="Barry K."/>
            <person name="Detter J.C."/>
            <person name="Glavina del Rio T."/>
            <person name="Hammon N."/>
            <person name="Israni S."/>
            <person name="Dalin E."/>
            <person name="Tice H."/>
            <person name="Pitluck S."/>
            <person name="Chertkov O."/>
            <person name="Brettin T."/>
            <person name="Bruce D."/>
            <person name="Han C."/>
            <person name="Tapia R."/>
            <person name="Gilna P."/>
            <person name="Schmutz J."/>
            <person name="Larimer F."/>
            <person name="Land M."/>
            <person name="Hauser L."/>
            <person name="Kyrpides N."/>
            <person name="Mikhailova N."/>
            <person name="Richardson P."/>
        </authorList>
    </citation>
    <scope>NUCLEOTIDE SEQUENCE</scope>
    <source>
        <strain evidence="2">BNC1</strain>
    </source>
</reference>
<evidence type="ECO:0000256" key="1">
    <source>
        <dbReference type="SAM" id="SignalP"/>
    </source>
</evidence>
<dbReference type="eggNOG" id="ENOG502ZRGQ">
    <property type="taxonomic scope" value="Bacteria"/>
</dbReference>
<dbReference type="EMBL" id="CP000390">
    <property type="protein sequence ID" value="ABG64193.1"/>
    <property type="molecule type" value="Genomic_DNA"/>
</dbReference>
<dbReference type="GO" id="GO:0004866">
    <property type="term" value="F:endopeptidase inhibitor activity"/>
    <property type="evidence" value="ECO:0007669"/>
    <property type="project" value="InterPro"/>
</dbReference>
<dbReference type="AlphaFoldDB" id="Q11EI2"/>
<gene>
    <name evidence="2" type="ordered locus">Meso_2817</name>
</gene>
<dbReference type="SUPFAM" id="SSF50882">
    <property type="entry name" value="beta-Barrel protease inhibitors"/>
    <property type="match status" value="1"/>
</dbReference>
<dbReference type="HOGENOM" id="CLU_1944880_0_0_5"/>